<reference evidence="2 3" key="1">
    <citation type="journal article" date="2018" name="Nat. Genet.">
        <title>The Rosa genome provides new insights in the design of modern roses.</title>
        <authorList>
            <person name="Bendahmane M."/>
        </authorList>
    </citation>
    <scope>NUCLEOTIDE SEQUENCE [LARGE SCALE GENOMIC DNA]</scope>
    <source>
        <strain evidence="3">cv. Old Blush</strain>
    </source>
</reference>
<name>A0A2P6PQ80_ROSCH</name>
<dbReference type="PANTHER" id="PTHR45846:SF1">
    <property type="entry name" value="TRNA-DIHYDROURIDINE(47) SYNTHASE [NAD(P)(+)]-LIKE"/>
    <property type="match status" value="1"/>
</dbReference>
<dbReference type="GO" id="GO:0017150">
    <property type="term" value="F:tRNA dihydrouridine synthase activity"/>
    <property type="evidence" value="ECO:0007669"/>
    <property type="project" value="TreeGrafter"/>
</dbReference>
<protein>
    <submittedName>
        <fullName evidence="2">Uncharacterized protein</fullName>
    </submittedName>
</protein>
<dbReference type="EMBL" id="PDCK01000044">
    <property type="protein sequence ID" value="PRQ24080.1"/>
    <property type="molecule type" value="Genomic_DNA"/>
</dbReference>
<dbReference type="GO" id="GO:0003723">
    <property type="term" value="F:RNA binding"/>
    <property type="evidence" value="ECO:0007669"/>
    <property type="project" value="TreeGrafter"/>
</dbReference>
<comment type="caution">
    <text evidence="2">The sequence shown here is derived from an EMBL/GenBank/DDBJ whole genome shotgun (WGS) entry which is preliminary data.</text>
</comment>
<evidence type="ECO:0000313" key="3">
    <source>
        <dbReference type="Proteomes" id="UP000238479"/>
    </source>
</evidence>
<proteinExistence type="predicted"/>
<dbReference type="STRING" id="74649.A0A2P6PQ80"/>
<evidence type="ECO:0000313" key="2">
    <source>
        <dbReference type="EMBL" id="PRQ24080.1"/>
    </source>
</evidence>
<gene>
    <name evidence="2" type="ORF">RchiOBHm_Chr6g0268441</name>
</gene>
<dbReference type="PANTHER" id="PTHR45846">
    <property type="entry name" value="TRNA-DIHYDROURIDINE(47) SYNTHASE [NAD(P)(+)]-LIKE"/>
    <property type="match status" value="1"/>
</dbReference>
<organism evidence="2 3">
    <name type="scientific">Rosa chinensis</name>
    <name type="common">China rose</name>
    <dbReference type="NCBI Taxonomy" id="74649"/>
    <lineage>
        <taxon>Eukaryota</taxon>
        <taxon>Viridiplantae</taxon>
        <taxon>Streptophyta</taxon>
        <taxon>Embryophyta</taxon>
        <taxon>Tracheophyta</taxon>
        <taxon>Spermatophyta</taxon>
        <taxon>Magnoliopsida</taxon>
        <taxon>eudicotyledons</taxon>
        <taxon>Gunneridae</taxon>
        <taxon>Pentapetalae</taxon>
        <taxon>rosids</taxon>
        <taxon>fabids</taxon>
        <taxon>Rosales</taxon>
        <taxon>Rosaceae</taxon>
        <taxon>Rosoideae</taxon>
        <taxon>Rosoideae incertae sedis</taxon>
        <taxon>Rosa</taxon>
    </lineage>
</organism>
<dbReference type="Proteomes" id="UP000238479">
    <property type="component" value="Chromosome 6"/>
</dbReference>
<dbReference type="Gramene" id="PRQ24080">
    <property type="protein sequence ID" value="PRQ24080"/>
    <property type="gene ID" value="RchiOBHm_Chr6g0268441"/>
</dbReference>
<evidence type="ECO:0000256" key="1">
    <source>
        <dbReference type="SAM" id="MobiDB-lite"/>
    </source>
</evidence>
<sequence length="118" mass="13029">MFPSDEMELSAEVKEEGAANETFPSDDSRPSKKSRSVIEEEFGSGEADYGGVRAAGKVVGQTCMEPEPEAAANTEFSENDKSLKTHPREKKLIDFREKLYLAPLTAVGNLPFRRFAKV</sequence>
<accession>A0A2P6PQ80</accession>
<keyword evidence="3" id="KW-1185">Reference proteome</keyword>
<feature type="region of interest" description="Disordered" evidence="1">
    <location>
        <begin position="1"/>
        <end position="49"/>
    </location>
</feature>
<dbReference type="AlphaFoldDB" id="A0A2P6PQ80"/>